<protein>
    <submittedName>
        <fullName evidence="1">Uncharacterized protein</fullName>
    </submittedName>
</protein>
<evidence type="ECO:0000313" key="1">
    <source>
        <dbReference type="EMBL" id="KAL2286113.1"/>
    </source>
</evidence>
<keyword evidence="2" id="KW-1185">Reference proteome</keyword>
<sequence>MDISAAVHSENLRVLYIQSHFLGDYTLVSAIREAQEGLRILVIDESTATLSDEYSVVGGDAFFKALNNFVAKVQPRKFIIVERNLVDEADSRKYIDVGEVFTSCVPWLPQMNLQLQILGKETDPGYTTVKKVLKENPVSTLIYTSMNKRQHDLRDTCDTQASMHKL</sequence>
<proteinExistence type="predicted"/>
<gene>
    <name evidence="1" type="ORF">FJTKL_07339</name>
</gene>
<evidence type="ECO:0000313" key="2">
    <source>
        <dbReference type="Proteomes" id="UP001600888"/>
    </source>
</evidence>
<reference evidence="1 2" key="1">
    <citation type="submission" date="2024-03" db="EMBL/GenBank/DDBJ databases">
        <title>A high-quality draft genome sequence of Diaporthe vaccinii, a causative agent of upright dieback and viscid rot disease in cranberry plants.</title>
        <authorList>
            <person name="Sarrasin M."/>
            <person name="Lang B.F."/>
            <person name="Burger G."/>
        </authorList>
    </citation>
    <scope>NUCLEOTIDE SEQUENCE [LARGE SCALE GENOMIC DNA]</scope>
    <source>
        <strain evidence="1 2">IS7</strain>
    </source>
</reference>
<name>A0ABR4EUJ4_9PEZI</name>
<comment type="caution">
    <text evidence="1">The sequence shown here is derived from an EMBL/GenBank/DDBJ whole genome shotgun (WGS) entry which is preliminary data.</text>
</comment>
<dbReference type="Proteomes" id="UP001600888">
    <property type="component" value="Unassembled WGS sequence"/>
</dbReference>
<organism evidence="1 2">
    <name type="scientific">Diaporthe vaccinii</name>
    <dbReference type="NCBI Taxonomy" id="105482"/>
    <lineage>
        <taxon>Eukaryota</taxon>
        <taxon>Fungi</taxon>
        <taxon>Dikarya</taxon>
        <taxon>Ascomycota</taxon>
        <taxon>Pezizomycotina</taxon>
        <taxon>Sordariomycetes</taxon>
        <taxon>Sordariomycetidae</taxon>
        <taxon>Diaporthales</taxon>
        <taxon>Diaporthaceae</taxon>
        <taxon>Diaporthe</taxon>
        <taxon>Diaporthe eres species complex</taxon>
    </lineage>
</organism>
<accession>A0ABR4EUJ4</accession>
<dbReference type="EMBL" id="JBAWTH010000026">
    <property type="protein sequence ID" value="KAL2286113.1"/>
    <property type="molecule type" value="Genomic_DNA"/>
</dbReference>